<organism evidence="1 2">
    <name type="scientific">Mycobacterium phage Lolalove</name>
    <dbReference type="NCBI Taxonomy" id="2772027"/>
    <lineage>
        <taxon>Viruses</taxon>
        <taxon>Duplodnaviria</taxon>
        <taxon>Heunggongvirae</taxon>
        <taxon>Uroviricota</taxon>
        <taxon>Caudoviricetes</taxon>
        <taxon>Bclasvirinae</taxon>
        <taxon>Coopervirus</taxon>
        <taxon>Coopervirus brownCNA</taxon>
    </lineage>
</organism>
<evidence type="ECO:0000313" key="2">
    <source>
        <dbReference type="Proteomes" id="UP000580059"/>
    </source>
</evidence>
<dbReference type="EMBL" id="MT818419">
    <property type="protein sequence ID" value="QOC58608.1"/>
    <property type="molecule type" value="Genomic_DNA"/>
</dbReference>
<proteinExistence type="predicted"/>
<protein>
    <submittedName>
        <fullName evidence="1">Uncharacterized protein</fullName>
    </submittedName>
</protein>
<reference evidence="1 2" key="1">
    <citation type="submission" date="2020-07" db="EMBL/GenBank/DDBJ databases">
        <authorList>
            <person name="Byrum C.A."/>
            <person name="Rozier H.M."/>
            <person name="Zimmerman A."/>
            <person name="Delesalle V.A."/>
            <person name="Garlena R.A."/>
            <person name="Russell D.A."/>
            <person name="Pope W.H."/>
            <person name="Jacobs-Sera D."/>
            <person name="Hatfull G.F."/>
        </authorList>
    </citation>
    <scope>NUCLEOTIDE SEQUENCE [LARGE SCALE GENOMIC DNA]</scope>
</reference>
<name>A0A7L7STL7_9CAUD</name>
<dbReference type="Proteomes" id="UP000580059">
    <property type="component" value="Segment"/>
</dbReference>
<accession>A0A7L7STL7</accession>
<gene>
    <name evidence="1" type="primary">49</name>
    <name evidence="1" type="ORF">SEALOLALOVE_49</name>
</gene>
<sequence>MDRTVMVIRAGISASVDVPPNFANTVEEAQQRVTDAVREALAKLGNVRTTVEVTLELTDVPQMRDVDVSGYLDQDYDGRYE</sequence>
<evidence type="ECO:0000313" key="1">
    <source>
        <dbReference type="EMBL" id="QOC58608.1"/>
    </source>
</evidence>